<sequence length="71" mass="6636">IARSLSTSTSGGRDMEVCGRIVILAAVVAVSVEGGGMIGSGPSGGEASSSIGIITAESAGAKCSSSSSSSS</sequence>
<dbReference type="EMBL" id="BKCJ011454859">
    <property type="protein sequence ID" value="GFD35112.1"/>
    <property type="molecule type" value="Genomic_DNA"/>
</dbReference>
<feature type="non-terminal residue" evidence="1">
    <location>
        <position position="1"/>
    </location>
</feature>
<gene>
    <name evidence="1" type="ORF">Tci_907081</name>
</gene>
<name>A0A699VHR1_TANCI</name>
<organism evidence="1">
    <name type="scientific">Tanacetum cinerariifolium</name>
    <name type="common">Dalmatian daisy</name>
    <name type="synonym">Chrysanthemum cinerariifolium</name>
    <dbReference type="NCBI Taxonomy" id="118510"/>
    <lineage>
        <taxon>Eukaryota</taxon>
        <taxon>Viridiplantae</taxon>
        <taxon>Streptophyta</taxon>
        <taxon>Embryophyta</taxon>
        <taxon>Tracheophyta</taxon>
        <taxon>Spermatophyta</taxon>
        <taxon>Magnoliopsida</taxon>
        <taxon>eudicotyledons</taxon>
        <taxon>Gunneridae</taxon>
        <taxon>Pentapetalae</taxon>
        <taxon>asterids</taxon>
        <taxon>campanulids</taxon>
        <taxon>Asterales</taxon>
        <taxon>Asteraceae</taxon>
        <taxon>Asteroideae</taxon>
        <taxon>Anthemideae</taxon>
        <taxon>Anthemidinae</taxon>
        <taxon>Tanacetum</taxon>
    </lineage>
</organism>
<protein>
    <submittedName>
        <fullName evidence="1">Uncharacterized protein</fullName>
    </submittedName>
</protein>
<accession>A0A699VHR1</accession>
<dbReference type="AlphaFoldDB" id="A0A699VHR1"/>
<reference evidence="1" key="1">
    <citation type="journal article" date="2019" name="Sci. Rep.">
        <title>Draft genome of Tanacetum cinerariifolium, the natural source of mosquito coil.</title>
        <authorList>
            <person name="Yamashiro T."/>
            <person name="Shiraishi A."/>
            <person name="Satake H."/>
            <person name="Nakayama K."/>
        </authorList>
    </citation>
    <scope>NUCLEOTIDE SEQUENCE</scope>
</reference>
<comment type="caution">
    <text evidence="1">The sequence shown here is derived from an EMBL/GenBank/DDBJ whole genome shotgun (WGS) entry which is preliminary data.</text>
</comment>
<evidence type="ECO:0000313" key="1">
    <source>
        <dbReference type="EMBL" id="GFD35112.1"/>
    </source>
</evidence>
<proteinExistence type="predicted"/>